<sequence length="665" mass="75592">MEEFSLYNPKSPIGKRFGKHRSTRSMMEKVTFHGVTRTPHDVKSSQETSPELTRTSRSTNKCTYVNQEMENMTSKSHNTEIEKMAKLSNDDKLFNVGSSNSKMKQTTLTDCTRTLHDNKSSRLKIEKRTSTDTGRTPHDTESRTHRSSRLKMEKGTSPDTARTSHDTKSSTYRSSRLKIEKGRSPDAGRTPHDTESSTHRSSRLEIEKSTSPDTGRNPHDTESSTHRSSRLKMEKRTSPDTARTSHDTESKTYRSSRLKIEKGTSPDTGRTPHDTEFSTHRISRIKIEKGISPDTARTSHDTESSTHRSSRLKMEKRTSPDTTRTPYDSKSSKARYFKSSKDRSSNSTMEKTTFHGTKSGNDRSAISKMDEMTSSDKARPYYRVQSGRFANYKMETKTLPSIARTSSNNKSCKHRYVKSTIDKTKLPDMEASKYTNRRSGSLKMEEFTLHNPRSSPGTTPNNHRSRIFRRTHSKPNTSHLTVPLFSHRDQLAAYLEPIVGPCRPVIGNAVDTKPRNQRKNKGSMCPVPGCGYKTNSLKRHVLTLHLPSFFRVPCGRLACPCPEVISKRVLALRSVARAIPGVGENLWTLLNRVNSDHLIPLDSRVDPQTYIVYKELARQLGWVPITNFSLNPLCHIALLTHWRVFASILGYVSQRERHALLNRFF</sequence>
<organism evidence="2 3">
    <name type="scientific">Patella caerulea</name>
    <name type="common">Rayed Mediterranean limpet</name>
    <dbReference type="NCBI Taxonomy" id="87958"/>
    <lineage>
        <taxon>Eukaryota</taxon>
        <taxon>Metazoa</taxon>
        <taxon>Spiralia</taxon>
        <taxon>Lophotrochozoa</taxon>
        <taxon>Mollusca</taxon>
        <taxon>Gastropoda</taxon>
        <taxon>Patellogastropoda</taxon>
        <taxon>Patelloidea</taxon>
        <taxon>Patellidae</taxon>
        <taxon>Patella</taxon>
    </lineage>
</organism>
<feature type="compositionally biased region" description="Basic and acidic residues" evidence="1">
    <location>
        <begin position="177"/>
        <end position="319"/>
    </location>
</feature>
<evidence type="ECO:0000313" key="3">
    <source>
        <dbReference type="Proteomes" id="UP001347796"/>
    </source>
</evidence>
<feature type="region of interest" description="Disordered" evidence="1">
    <location>
        <begin position="118"/>
        <end position="364"/>
    </location>
</feature>
<dbReference type="EMBL" id="JAZGQO010000011">
    <property type="protein sequence ID" value="KAK6174255.1"/>
    <property type="molecule type" value="Genomic_DNA"/>
</dbReference>
<comment type="caution">
    <text evidence="2">The sequence shown here is derived from an EMBL/GenBank/DDBJ whole genome shotgun (WGS) entry which is preliminary data.</text>
</comment>
<dbReference type="AlphaFoldDB" id="A0AAN8PQ56"/>
<feature type="region of interest" description="Disordered" evidence="1">
    <location>
        <begin position="1"/>
        <end position="60"/>
    </location>
</feature>
<evidence type="ECO:0000313" key="2">
    <source>
        <dbReference type="EMBL" id="KAK6174255.1"/>
    </source>
</evidence>
<feature type="compositionally biased region" description="Polar residues" evidence="1">
    <location>
        <begin position="320"/>
        <end position="329"/>
    </location>
</feature>
<gene>
    <name evidence="2" type="ORF">SNE40_017567</name>
</gene>
<proteinExistence type="predicted"/>
<keyword evidence="3" id="KW-1185">Reference proteome</keyword>
<name>A0AAN8PQ56_PATCE</name>
<accession>A0AAN8PQ56</accession>
<reference evidence="2 3" key="1">
    <citation type="submission" date="2024-01" db="EMBL/GenBank/DDBJ databases">
        <title>The genome of the rayed Mediterranean limpet Patella caerulea (Linnaeus, 1758).</title>
        <authorList>
            <person name="Anh-Thu Weber A."/>
            <person name="Halstead-Nussloch G."/>
        </authorList>
    </citation>
    <scope>NUCLEOTIDE SEQUENCE [LARGE SCALE GENOMIC DNA]</scope>
    <source>
        <strain evidence="2">AATW-2023a</strain>
        <tissue evidence="2">Whole specimen</tissue>
    </source>
</reference>
<feature type="compositionally biased region" description="Basic and acidic residues" evidence="1">
    <location>
        <begin position="118"/>
        <end position="168"/>
    </location>
</feature>
<feature type="compositionally biased region" description="Polar residues" evidence="1">
    <location>
        <begin position="45"/>
        <end position="60"/>
    </location>
</feature>
<evidence type="ECO:0000256" key="1">
    <source>
        <dbReference type="SAM" id="MobiDB-lite"/>
    </source>
</evidence>
<feature type="compositionally biased region" description="Polar residues" evidence="1">
    <location>
        <begin position="345"/>
        <end position="364"/>
    </location>
</feature>
<protein>
    <submittedName>
        <fullName evidence="2">Uncharacterized protein</fullName>
    </submittedName>
</protein>
<dbReference type="Proteomes" id="UP001347796">
    <property type="component" value="Unassembled WGS sequence"/>
</dbReference>